<comment type="caution">
    <text evidence="1">The sequence shown here is derived from an EMBL/GenBank/DDBJ whole genome shotgun (WGS) entry which is preliminary data.</text>
</comment>
<name>A0ABV2AH54_9EUKA</name>
<feature type="non-terminal residue" evidence="1">
    <location>
        <position position="179"/>
    </location>
</feature>
<keyword evidence="2" id="KW-1185">Reference proteome</keyword>
<gene>
    <name evidence="1" type="ORF">MHBO_000870</name>
</gene>
<dbReference type="EMBL" id="JBDODL010000173">
    <property type="protein sequence ID" value="MES1918988.1"/>
    <property type="molecule type" value="Genomic_DNA"/>
</dbReference>
<evidence type="ECO:0000313" key="2">
    <source>
        <dbReference type="Proteomes" id="UP001439008"/>
    </source>
</evidence>
<dbReference type="Proteomes" id="UP001439008">
    <property type="component" value="Unassembled WGS sequence"/>
</dbReference>
<evidence type="ECO:0000313" key="1">
    <source>
        <dbReference type="EMBL" id="MES1918988.1"/>
    </source>
</evidence>
<accession>A0ABV2AH54</accession>
<sequence length="179" mass="21126">MIENYISEHKDICDKAKNQIGKAEGDENFLITKSKRKEFKKLYLQSKTLLKVIDFEFESLKENEREQHKKQVEECKKNYEGIYALWKYVKNKKEFETKNEKKYLDNENSEKDKLNKLERIHSDLLDIEHRGVSSFEGLRSNTDLIRKINFKTNALNLITGRATKLMNTISCREGILSSV</sequence>
<proteinExistence type="predicted"/>
<protein>
    <submittedName>
        <fullName evidence="1">Uncharacterized protein</fullName>
    </submittedName>
</protein>
<reference evidence="1 2" key="1">
    <citation type="journal article" date="2024" name="BMC Biol.">
        <title>Comparative genomics of Ascetosporea gives new insight into the evolutionary basis for animal parasitism in Rhizaria.</title>
        <authorList>
            <person name="Hiltunen Thoren M."/>
            <person name="Onut-Brannstrom I."/>
            <person name="Alfjorden A."/>
            <person name="Peckova H."/>
            <person name="Swords F."/>
            <person name="Hooper C."/>
            <person name="Holzer A.S."/>
            <person name="Bass D."/>
            <person name="Burki F."/>
        </authorList>
    </citation>
    <scope>NUCLEOTIDE SEQUENCE [LARGE SCALE GENOMIC DNA]</scope>
    <source>
        <strain evidence="1">20-A016</strain>
    </source>
</reference>
<organism evidence="1 2">
    <name type="scientific">Bonamia ostreae</name>
    <dbReference type="NCBI Taxonomy" id="126728"/>
    <lineage>
        <taxon>Eukaryota</taxon>
        <taxon>Sar</taxon>
        <taxon>Rhizaria</taxon>
        <taxon>Endomyxa</taxon>
        <taxon>Ascetosporea</taxon>
        <taxon>Haplosporida</taxon>
        <taxon>Bonamia</taxon>
    </lineage>
</organism>